<proteinExistence type="inferred from homology"/>
<keyword evidence="16" id="KW-1185">Reference proteome</keyword>
<evidence type="ECO:0000256" key="8">
    <source>
        <dbReference type="ARBA" id="ARBA00023065"/>
    </source>
</evidence>
<name>A0A9D4Q5T4_RHISA</name>
<feature type="transmembrane region" description="Helical" evidence="13">
    <location>
        <begin position="138"/>
        <end position="157"/>
    </location>
</feature>
<gene>
    <name evidence="15" type="ORF">HPB52_009103</name>
</gene>
<reference evidence="15" key="2">
    <citation type="submission" date="2021-09" db="EMBL/GenBank/DDBJ databases">
        <authorList>
            <person name="Jia N."/>
            <person name="Wang J."/>
            <person name="Shi W."/>
            <person name="Du L."/>
            <person name="Sun Y."/>
            <person name="Zhan W."/>
            <person name="Jiang J."/>
            <person name="Wang Q."/>
            <person name="Zhang B."/>
            <person name="Ji P."/>
            <person name="Sakyi L.B."/>
            <person name="Cui X."/>
            <person name="Yuan T."/>
            <person name="Jiang B."/>
            <person name="Yang W."/>
            <person name="Lam T.T.-Y."/>
            <person name="Chang Q."/>
            <person name="Ding S."/>
            <person name="Wang X."/>
            <person name="Zhu J."/>
            <person name="Ruan X."/>
            <person name="Zhao L."/>
            <person name="Wei J."/>
            <person name="Que T."/>
            <person name="Du C."/>
            <person name="Cheng J."/>
            <person name="Dai P."/>
            <person name="Han X."/>
            <person name="Huang E."/>
            <person name="Gao Y."/>
            <person name="Liu J."/>
            <person name="Shao H."/>
            <person name="Ye R."/>
            <person name="Li L."/>
            <person name="Wei W."/>
            <person name="Wang X."/>
            <person name="Wang C."/>
            <person name="Huo Q."/>
            <person name="Li W."/>
            <person name="Guo W."/>
            <person name="Chen H."/>
            <person name="Chen S."/>
            <person name="Zhou L."/>
            <person name="Zhou L."/>
            <person name="Ni X."/>
            <person name="Tian J."/>
            <person name="Zhou Y."/>
            <person name="Sheng Y."/>
            <person name="Liu T."/>
            <person name="Pan Y."/>
            <person name="Xia L."/>
            <person name="Li J."/>
            <person name="Zhao F."/>
            <person name="Cao W."/>
        </authorList>
    </citation>
    <scope>NUCLEOTIDE SEQUENCE</scope>
    <source>
        <strain evidence="15">Rsan-2018</strain>
        <tissue evidence="15">Larvae</tissue>
    </source>
</reference>
<evidence type="ECO:0000256" key="13">
    <source>
        <dbReference type="SAM" id="Phobius"/>
    </source>
</evidence>
<dbReference type="SUPFAM" id="SSF56219">
    <property type="entry name" value="DNase I-like"/>
    <property type="match status" value="1"/>
</dbReference>
<keyword evidence="8 12" id="KW-0406">Ion transport</keyword>
<keyword evidence="9 13" id="KW-0472">Membrane</keyword>
<dbReference type="Pfam" id="PF00858">
    <property type="entry name" value="ASC"/>
    <property type="match status" value="2"/>
</dbReference>
<evidence type="ECO:0000256" key="2">
    <source>
        <dbReference type="ARBA" id="ARBA00007193"/>
    </source>
</evidence>
<dbReference type="VEuPathDB" id="VectorBase:RSAN_056759"/>
<keyword evidence="3 12" id="KW-0813">Transport</keyword>
<comment type="similarity">
    <text evidence="2 12">Belongs to the amiloride-sensitive sodium channel (TC 1.A.6) family.</text>
</comment>
<evidence type="ECO:0000259" key="14">
    <source>
        <dbReference type="Pfam" id="PF14529"/>
    </source>
</evidence>
<organism evidence="15 16">
    <name type="scientific">Rhipicephalus sanguineus</name>
    <name type="common">Brown dog tick</name>
    <name type="synonym">Ixodes sanguineus</name>
    <dbReference type="NCBI Taxonomy" id="34632"/>
    <lineage>
        <taxon>Eukaryota</taxon>
        <taxon>Metazoa</taxon>
        <taxon>Ecdysozoa</taxon>
        <taxon>Arthropoda</taxon>
        <taxon>Chelicerata</taxon>
        <taxon>Arachnida</taxon>
        <taxon>Acari</taxon>
        <taxon>Parasitiformes</taxon>
        <taxon>Ixodida</taxon>
        <taxon>Ixodoidea</taxon>
        <taxon>Ixodidae</taxon>
        <taxon>Rhipicephalinae</taxon>
        <taxon>Rhipicephalus</taxon>
        <taxon>Rhipicephalus</taxon>
    </lineage>
</organism>
<accession>A0A9D4Q5T4</accession>
<evidence type="ECO:0000256" key="5">
    <source>
        <dbReference type="ARBA" id="ARBA00022692"/>
    </source>
</evidence>
<dbReference type="Pfam" id="PF14529">
    <property type="entry name" value="Exo_endo_phos_2"/>
    <property type="match status" value="1"/>
</dbReference>
<reference evidence="15" key="1">
    <citation type="journal article" date="2020" name="Cell">
        <title>Large-Scale Comparative Analyses of Tick Genomes Elucidate Their Genetic Diversity and Vector Capacities.</title>
        <authorList>
            <consortium name="Tick Genome and Microbiome Consortium (TIGMIC)"/>
            <person name="Jia N."/>
            <person name="Wang J."/>
            <person name="Shi W."/>
            <person name="Du L."/>
            <person name="Sun Y."/>
            <person name="Zhan W."/>
            <person name="Jiang J.F."/>
            <person name="Wang Q."/>
            <person name="Zhang B."/>
            <person name="Ji P."/>
            <person name="Bell-Sakyi L."/>
            <person name="Cui X.M."/>
            <person name="Yuan T.T."/>
            <person name="Jiang B.G."/>
            <person name="Yang W.F."/>
            <person name="Lam T.T."/>
            <person name="Chang Q.C."/>
            <person name="Ding S.J."/>
            <person name="Wang X.J."/>
            <person name="Zhu J.G."/>
            <person name="Ruan X.D."/>
            <person name="Zhao L."/>
            <person name="Wei J.T."/>
            <person name="Ye R.Z."/>
            <person name="Que T.C."/>
            <person name="Du C.H."/>
            <person name="Zhou Y.H."/>
            <person name="Cheng J.X."/>
            <person name="Dai P.F."/>
            <person name="Guo W.B."/>
            <person name="Han X.H."/>
            <person name="Huang E.J."/>
            <person name="Li L.F."/>
            <person name="Wei W."/>
            <person name="Gao Y.C."/>
            <person name="Liu J.Z."/>
            <person name="Shao H.Z."/>
            <person name="Wang X."/>
            <person name="Wang C.C."/>
            <person name="Yang T.C."/>
            <person name="Huo Q.B."/>
            <person name="Li W."/>
            <person name="Chen H.Y."/>
            <person name="Chen S.E."/>
            <person name="Zhou L.G."/>
            <person name="Ni X.B."/>
            <person name="Tian J.H."/>
            <person name="Sheng Y."/>
            <person name="Liu T."/>
            <person name="Pan Y.S."/>
            <person name="Xia L.Y."/>
            <person name="Li J."/>
            <person name="Zhao F."/>
            <person name="Cao W.C."/>
        </authorList>
    </citation>
    <scope>NUCLEOTIDE SEQUENCE</scope>
    <source>
        <strain evidence="15">Rsan-2018</strain>
    </source>
</reference>
<dbReference type="GO" id="GO:0005886">
    <property type="term" value="C:plasma membrane"/>
    <property type="evidence" value="ECO:0007669"/>
    <property type="project" value="TreeGrafter"/>
</dbReference>
<dbReference type="InterPro" id="IPR005135">
    <property type="entry name" value="Endo/exonuclease/phosphatase"/>
</dbReference>
<dbReference type="GO" id="GO:0003824">
    <property type="term" value="F:catalytic activity"/>
    <property type="evidence" value="ECO:0007669"/>
    <property type="project" value="InterPro"/>
</dbReference>
<keyword evidence="7" id="KW-0915">Sodium</keyword>
<keyword evidence="5 12" id="KW-0812">Transmembrane</keyword>
<evidence type="ECO:0000256" key="11">
    <source>
        <dbReference type="ARBA" id="ARBA00023303"/>
    </source>
</evidence>
<dbReference type="InterPro" id="IPR001873">
    <property type="entry name" value="ENaC"/>
</dbReference>
<evidence type="ECO:0000256" key="6">
    <source>
        <dbReference type="ARBA" id="ARBA00022989"/>
    </source>
</evidence>
<evidence type="ECO:0000256" key="3">
    <source>
        <dbReference type="ARBA" id="ARBA00022448"/>
    </source>
</evidence>
<dbReference type="EMBL" id="JABSTV010001248">
    <property type="protein sequence ID" value="KAH7968510.1"/>
    <property type="molecule type" value="Genomic_DNA"/>
</dbReference>
<dbReference type="AlphaFoldDB" id="A0A9D4Q5T4"/>
<comment type="subcellular location">
    <subcellularLocation>
        <location evidence="1">Membrane</location>
        <topology evidence="1">Multi-pass membrane protein</topology>
    </subcellularLocation>
</comment>
<evidence type="ECO:0000256" key="9">
    <source>
        <dbReference type="ARBA" id="ARBA00023136"/>
    </source>
</evidence>
<evidence type="ECO:0000256" key="10">
    <source>
        <dbReference type="ARBA" id="ARBA00023201"/>
    </source>
</evidence>
<keyword evidence="4 12" id="KW-0894">Sodium channel</keyword>
<evidence type="ECO:0000256" key="1">
    <source>
        <dbReference type="ARBA" id="ARBA00004141"/>
    </source>
</evidence>
<evidence type="ECO:0000256" key="12">
    <source>
        <dbReference type="RuleBase" id="RU000679"/>
    </source>
</evidence>
<evidence type="ECO:0000313" key="15">
    <source>
        <dbReference type="EMBL" id="KAH7968510.1"/>
    </source>
</evidence>
<dbReference type="PANTHER" id="PTHR11690:SF248">
    <property type="entry name" value="PICKPOCKET 17, ISOFORM A"/>
    <property type="match status" value="1"/>
</dbReference>
<evidence type="ECO:0000256" key="4">
    <source>
        <dbReference type="ARBA" id="ARBA00022461"/>
    </source>
</evidence>
<protein>
    <recommendedName>
        <fullName evidence="14">Endonuclease/exonuclease/phosphatase domain-containing protein</fullName>
    </recommendedName>
</protein>
<keyword evidence="10 12" id="KW-0739">Sodium transport</keyword>
<comment type="caution">
    <text evidence="15">The sequence shown here is derived from an EMBL/GenBank/DDBJ whole genome shotgun (WGS) entry which is preliminary data.</text>
</comment>
<feature type="transmembrane region" description="Helical" evidence="13">
    <location>
        <begin position="364"/>
        <end position="389"/>
    </location>
</feature>
<dbReference type="InterPro" id="IPR036691">
    <property type="entry name" value="Endo/exonu/phosph_ase_sf"/>
</dbReference>
<dbReference type="PANTHER" id="PTHR11690">
    <property type="entry name" value="AMILORIDE-SENSITIVE SODIUM CHANNEL-RELATED"/>
    <property type="match status" value="1"/>
</dbReference>
<dbReference type="Proteomes" id="UP000821837">
    <property type="component" value="Unassembled WGS sequence"/>
</dbReference>
<keyword evidence="6 13" id="KW-1133">Transmembrane helix</keyword>
<dbReference type="Gene3D" id="1.10.287.770">
    <property type="entry name" value="YojJ-like"/>
    <property type="match status" value="1"/>
</dbReference>
<evidence type="ECO:0000256" key="7">
    <source>
        <dbReference type="ARBA" id="ARBA00023053"/>
    </source>
</evidence>
<dbReference type="Gene3D" id="3.60.10.10">
    <property type="entry name" value="Endonuclease/exonuclease/phosphatase"/>
    <property type="match status" value="1"/>
</dbReference>
<evidence type="ECO:0000313" key="16">
    <source>
        <dbReference type="Proteomes" id="UP000821837"/>
    </source>
</evidence>
<feature type="domain" description="Endonuclease/exonuclease/phosphatase" evidence="14">
    <location>
        <begin position="11"/>
        <end position="80"/>
    </location>
</feature>
<keyword evidence="11 12" id="KW-0407">Ion channel</keyword>
<dbReference type="GO" id="GO:0015280">
    <property type="term" value="F:ligand-gated sodium channel activity"/>
    <property type="evidence" value="ECO:0007669"/>
    <property type="project" value="TreeGrafter"/>
</dbReference>
<sequence length="498" mass="56408">MVCGQTQTNSLPWGGRRSSARGRRLLEVAHKNDLVVLNDGRPTFYQGDRASALDVTMISSCLTRAATWFPDIESHGSDHVHEAALARRRRLLLRFRLAARLCRLKAHEKKPLEKLKELFAESTTGIDRLVVIENRCRFWIFCTVYVVFFVVTVISIGKTLQNHFEYRDIVSISMTEGNSLQLPAVTFCNLNPLRKSAVCSPNTLDMINGTIRNILCDQEGPMVSSMYETTTNPTFGLCYCIFCSNFNASKISYQASNLPVDGLTLVLDIEREEYLRSSSEMGMIVMVHRRGEHVADMHLIDSSCMQRMMERLPAPYKDRCVTMWPAMWQITLVKAVIYFESIIVEKITQVPELSDATTLSNVGGFMGMYLGLSFLVIFEILEIFVRWFIYLYQRRRASVAPQPAEPTASVAAWQRHANKAIQASKDSKGWSKQRSIWDILKDPGVNSAAGGLVALRRPSGAPQYGYFDSSDWKSAADEAFGPFNPLFLHRSFRPRAFY</sequence>